<organism evidence="1 2">
    <name type="scientific">Leptospira noguchii str. 2001034031</name>
    <dbReference type="NCBI Taxonomy" id="1193053"/>
    <lineage>
        <taxon>Bacteria</taxon>
        <taxon>Pseudomonadati</taxon>
        <taxon>Spirochaetota</taxon>
        <taxon>Spirochaetia</taxon>
        <taxon>Leptospirales</taxon>
        <taxon>Leptospiraceae</taxon>
        <taxon>Leptospira</taxon>
    </lineage>
</organism>
<protein>
    <submittedName>
        <fullName evidence="1">Uncharacterized protein</fullName>
    </submittedName>
</protein>
<name>M6Y505_9LEPT</name>
<sequence length="45" mass="5352">MSSHILEFICKIIICSSSHILESIYKAYDLTFFKKMNHNRTYVIL</sequence>
<proteinExistence type="predicted"/>
<gene>
    <name evidence="1" type="ORF">LEP1GSC024_0120</name>
</gene>
<dbReference type="EMBL" id="AKXB02000118">
    <property type="protein sequence ID" value="EMO88790.1"/>
    <property type="molecule type" value="Genomic_DNA"/>
</dbReference>
<dbReference type="Proteomes" id="UP000012138">
    <property type="component" value="Unassembled WGS sequence"/>
</dbReference>
<comment type="caution">
    <text evidence="1">The sequence shown here is derived from an EMBL/GenBank/DDBJ whole genome shotgun (WGS) entry which is preliminary data.</text>
</comment>
<evidence type="ECO:0000313" key="2">
    <source>
        <dbReference type="Proteomes" id="UP000012138"/>
    </source>
</evidence>
<accession>M6Y505</accession>
<dbReference type="AlphaFoldDB" id="M6Y505"/>
<reference evidence="1 2" key="1">
    <citation type="submission" date="2013-01" db="EMBL/GenBank/DDBJ databases">
        <authorList>
            <person name="Harkins D.M."/>
            <person name="Durkin A.S."/>
            <person name="Brinkac L.M."/>
            <person name="Haft D.H."/>
            <person name="Selengut J.D."/>
            <person name="Sanka R."/>
            <person name="DePew J."/>
            <person name="Purushe J."/>
            <person name="Whelen A.C."/>
            <person name="Vinetz J.M."/>
            <person name="Sutton G.G."/>
            <person name="Nierman W.C."/>
            <person name="Fouts D.E."/>
        </authorList>
    </citation>
    <scope>NUCLEOTIDE SEQUENCE [LARGE SCALE GENOMIC DNA]</scope>
    <source>
        <strain evidence="1 2">2001034031</strain>
    </source>
</reference>
<evidence type="ECO:0000313" key="1">
    <source>
        <dbReference type="EMBL" id="EMO88790.1"/>
    </source>
</evidence>